<evidence type="ECO:0000313" key="7">
    <source>
        <dbReference type="EMBL" id="KAK3343534.1"/>
    </source>
</evidence>
<dbReference type="InterPro" id="IPR016166">
    <property type="entry name" value="FAD-bd_PCMH"/>
</dbReference>
<name>A0AAJ0H832_9PEZI</name>
<evidence type="ECO:0000256" key="2">
    <source>
        <dbReference type="ARBA" id="ARBA00022630"/>
    </source>
</evidence>
<comment type="caution">
    <text evidence="7">The sequence shown here is derived from an EMBL/GenBank/DDBJ whole genome shotgun (WGS) entry which is preliminary data.</text>
</comment>
<evidence type="ECO:0000313" key="8">
    <source>
        <dbReference type="Proteomes" id="UP001275084"/>
    </source>
</evidence>
<evidence type="ECO:0000256" key="4">
    <source>
        <dbReference type="ARBA" id="ARBA00023002"/>
    </source>
</evidence>
<dbReference type="GO" id="GO:0016491">
    <property type="term" value="F:oxidoreductase activity"/>
    <property type="evidence" value="ECO:0007669"/>
    <property type="project" value="UniProtKB-KW"/>
</dbReference>
<dbReference type="InterPro" id="IPR050416">
    <property type="entry name" value="FAD-linked_Oxidoreductase"/>
</dbReference>
<proteinExistence type="inferred from homology"/>
<dbReference type="PANTHER" id="PTHR42973">
    <property type="entry name" value="BINDING OXIDOREDUCTASE, PUTATIVE (AFU_ORTHOLOGUE AFUA_1G17690)-RELATED"/>
    <property type="match status" value="1"/>
</dbReference>
<dbReference type="InterPro" id="IPR036318">
    <property type="entry name" value="FAD-bd_PCMH-like_sf"/>
</dbReference>
<dbReference type="Gene3D" id="3.30.465.10">
    <property type="match status" value="1"/>
</dbReference>
<evidence type="ECO:0000256" key="5">
    <source>
        <dbReference type="SAM" id="SignalP"/>
    </source>
</evidence>
<reference evidence="7" key="1">
    <citation type="journal article" date="2023" name="Mol. Phylogenet. Evol.">
        <title>Genome-scale phylogeny and comparative genomics of the fungal order Sordariales.</title>
        <authorList>
            <person name="Hensen N."/>
            <person name="Bonometti L."/>
            <person name="Westerberg I."/>
            <person name="Brannstrom I.O."/>
            <person name="Guillou S."/>
            <person name="Cros-Aarteil S."/>
            <person name="Calhoun S."/>
            <person name="Haridas S."/>
            <person name="Kuo A."/>
            <person name="Mondo S."/>
            <person name="Pangilinan J."/>
            <person name="Riley R."/>
            <person name="LaButti K."/>
            <person name="Andreopoulos B."/>
            <person name="Lipzen A."/>
            <person name="Chen C."/>
            <person name="Yan M."/>
            <person name="Daum C."/>
            <person name="Ng V."/>
            <person name="Clum A."/>
            <person name="Steindorff A."/>
            <person name="Ohm R.A."/>
            <person name="Martin F."/>
            <person name="Silar P."/>
            <person name="Natvig D.O."/>
            <person name="Lalanne C."/>
            <person name="Gautier V."/>
            <person name="Ament-Velasquez S.L."/>
            <person name="Kruys A."/>
            <person name="Hutchinson M.I."/>
            <person name="Powell A.J."/>
            <person name="Barry K."/>
            <person name="Miller A.N."/>
            <person name="Grigoriev I.V."/>
            <person name="Debuchy R."/>
            <person name="Gladieux P."/>
            <person name="Hiltunen Thoren M."/>
            <person name="Johannesson H."/>
        </authorList>
    </citation>
    <scope>NUCLEOTIDE SEQUENCE</scope>
    <source>
        <strain evidence="7">CBS 955.72</strain>
    </source>
</reference>
<dbReference type="GO" id="GO:0071949">
    <property type="term" value="F:FAD binding"/>
    <property type="evidence" value="ECO:0007669"/>
    <property type="project" value="InterPro"/>
</dbReference>
<evidence type="ECO:0000256" key="3">
    <source>
        <dbReference type="ARBA" id="ARBA00022827"/>
    </source>
</evidence>
<organism evidence="7 8">
    <name type="scientific">Lasiosphaeria hispida</name>
    <dbReference type="NCBI Taxonomy" id="260671"/>
    <lineage>
        <taxon>Eukaryota</taxon>
        <taxon>Fungi</taxon>
        <taxon>Dikarya</taxon>
        <taxon>Ascomycota</taxon>
        <taxon>Pezizomycotina</taxon>
        <taxon>Sordariomycetes</taxon>
        <taxon>Sordariomycetidae</taxon>
        <taxon>Sordariales</taxon>
        <taxon>Lasiosphaeriaceae</taxon>
        <taxon>Lasiosphaeria</taxon>
    </lineage>
</organism>
<reference evidence="7" key="2">
    <citation type="submission" date="2023-06" db="EMBL/GenBank/DDBJ databases">
        <authorList>
            <consortium name="Lawrence Berkeley National Laboratory"/>
            <person name="Haridas S."/>
            <person name="Hensen N."/>
            <person name="Bonometti L."/>
            <person name="Westerberg I."/>
            <person name="Brannstrom I.O."/>
            <person name="Guillou S."/>
            <person name="Cros-Aarteil S."/>
            <person name="Calhoun S."/>
            <person name="Kuo A."/>
            <person name="Mondo S."/>
            <person name="Pangilinan J."/>
            <person name="Riley R."/>
            <person name="Labutti K."/>
            <person name="Andreopoulos B."/>
            <person name="Lipzen A."/>
            <person name="Chen C."/>
            <person name="Yanf M."/>
            <person name="Daum C."/>
            <person name="Ng V."/>
            <person name="Clum A."/>
            <person name="Steindorff A."/>
            <person name="Ohm R."/>
            <person name="Martin F."/>
            <person name="Silar P."/>
            <person name="Natvig D."/>
            <person name="Lalanne C."/>
            <person name="Gautier V."/>
            <person name="Ament-Velasquez S.L."/>
            <person name="Kruys A."/>
            <person name="Hutchinson M.I."/>
            <person name="Powell A.J."/>
            <person name="Barry K."/>
            <person name="Miller A.N."/>
            <person name="Grigoriev I.V."/>
            <person name="Debuchy R."/>
            <person name="Gladieux P."/>
            <person name="Thoren M.H."/>
            <person name="Johannesson H."/>
        </authorList>
    </citation>
    <scope>NUCLEOTIDE SEQUENCE</scope>
    <source>
        <strain evidence="7">CBS 955.72</strain>
    </source>
</reference>
<keyword evidence="2" id="KW-0285">Flavoprotein</keyword>
<keyword evidence="8" id="KW-1185">Reference proteome</keyword>
<dbReference type="PANTHER" id="PTHR42973:SF53">
    <property type="entry name" value="FAD-BINDING PCMH-TYPE DOMAIN-CONTAINING PROTEIN-RELATED"/>
    <property type="match status" value="1"/>
</dbReference>
<gene>
    <name evidence="7" type="ORF">B0T25DRAFT_634614</name>
</gene>
<accession>A0AAJ0H832</accession>
<dbReference type="InterPro" id="IPR016169">
    <property type="entry name" value="FAD-bd_PCMH_sub2"/>
</dbReference>
<protein>
    <recommendedName>
        <fullName evidence="6">FAD-binding PCMH-type domain-containing protein</fullName>
    </recommendedName>
</protein>
<dbReference type="EMBL" id="JAUIQD010000007">
    <property type="protein sequence ID" value="KAK3343534.1"/>
    <property type="molecule type" value="Genomic_DNA"/>
</dbReference>
<dbReference type="SUPFAM" id="SSF56176">
    <property type="entry name" value="FAD-binding/transporter-associated domain-like"/>
    <property type="match status" value="1"/>
</dbReference>
<dbReference type="AlphaFoldDB" id="A0AAJ0H832"/>
<dbReference type="PROSITE" id="PS51387">
    <property type="entry name" value="FAD_PCMH"/>
    <property type="match status" value="1"/>
</dbReference>
<dbReference type="Pfam" id="PF01565">
    <property type="entry name" value="FAD_binding_4"/>
    <property type="match status" value="1"/>
</dbReference>
<dbReference type="Proteomes" id="UP001275084">
    <property type="component" value="Unassembled WGS sequence"/>
</dbReference>
<comment type="similarity">
    <text evidence="1">Belongs to the oxygen-dependent FAD-linked oxidoreductase family.</text>
</comment>
<keyword evidence="5" id="KW-0732">Signal</keyword>
<feature type="chain" id="PRO_5042577949" description="FAD-binding PCMH-type domain-containing protein" evidence="5">
    <location>
        <begin position="23"/>
        <end position="514"/>
    </location>
</feature>
<evidence type="ECO:0000259" key="6">
    <source>
        <dbReference type="PROSITE" id="PS51387"/>
    </source>
</evidence>
<keyword evidence="3" id="KW-0274">FAD</keyword>
<keyword evidence="4" id="KW-0560">Oxidoreductase</keyword>
<dbReference type="InterPro" id="IPR006094">
    <property type="entry name" value="Oxid_FAD_bind_N"/>
</dbReference>
<feature type="domain" description="FAD-binding PCMH-type" evidence="6">
    <location>
        <begin position="70"/>
        <end position="242"/>
    </location>
</feature>
<evidence type="ECO:0000256" key="1">
    <source>
        <dbReference type="ARBA" id="ARBA00005466"/>
    </source>
</evidence>
<sequence length="514" mass="54776">MLFTQLSCHGLLGLASLALASADFARGTDNTTANAARACSALAREFPTKLYLPNTADFNQEATAIWSKTCLITPSCVFEPANADDVSKALCIIADARSHFAVRAGGHMPVRGAQSVQPGVMIALSSLNRRTLSRNKAIASIGPGQTWGDVYAWLAPYGLAVNGGRYSPVGVGGLLLAGGIGFWGSRFGWGADSVVGYEVVLPNGRIVEVTANGPDKDLFWALKGGHNHFGIVTRFDMTTFAAGPAFIRTVVWNLTDSPATTDAFFSALNTYTAPGGGAEDPNVAIMPIVAISPGISHHEVIMAQIAFGTDPNPPPFRGFNAIEGPEVLDNDGGKVYDSWTYLPFAAGELFGARDFRQAFHTVSFKPDPRAISIANRTVVDLAKRVLPATATVAFTYQPISKQWLQASRAAGGDAMDLDPRDGPFIAGLLSTQWVDAADDALMTDFAHNVTSAIERETKALGVHLPFKYLGDSGEGQNPFSTYGGGKSQAKLQRIQKHYDPKAFFKTFLGHGFPL</sequence>
<feature type="signal peptide" evidence="5">
    <location>
        <begin position="1"/>
        <end position="22"/>
    </location>
</feature>